<accession>W0F2W4</accession>
<dbReference type="Proteomes" id="UP000003586">
    <property type="component" value="Chromosome"/>
</dbReference>
<dbReference type="Gene3D" id="1.10.1740.10">
    <property type="match status" value="1"/>
</dbReference>
<evidence type="ECO:0000256" key="4">
    <source>
        <dbReference type="ARBA" id="ARBA00023163"/>
    </source>
</evidence>
<dbReference type="GO" id="GO:0016987">
    <property type="term" value="F:sigma factor activity"/>
    <property type="evidence" value="ECO:0007669"/>
    <property type="project" value="UniProtKB-KW"/>
</dbReference>
<keyword evidence="8" id="KW-1185">Reference proteome</keyword>
<dbReference type="eggNOG" id="COG1595">
    <property type="taxonomic scope" value="Bacteria"/>
</dbReference>
<dbReference type="GO" id="GO:0003677">
    <property type="term" value="F:DNA binding"/>
    <property type="evidence" value="ECO:0007669"/>
    <property type="project" value="InterPro"/>
</dbReference>
<dbReference type="InterPro" id="IPR039425">
    <property type="entry name" value="RNA_pol_sigma-70-like"/>
</dbReference>
<protein>
    <submittedName>
        <fullName evidence="7">RNA polymerase subunit sigma-24</fullName>
    </submittedName>
</protein>
<dbReference type="NCBIfam" id="TIGR02937">
    <property type="entry name" value="sigma70-ECF"/>
    <property type="match status" value="1"/>
</dbReference>
<evidence type="ECO:0000256" key="2">
    <source>
        <dbReference type="ARBA" id="ARBA00023015"/>
    </source>
</evidence>
<dbReference type="InterPro" id="IPR013325">
    <property type="entry name" value="RNA_pol_sigma_r2"/>
</dbReference>
<dbReference type="OrthoDB" id="9785675at2"/>
<dbReference type="GO" id="GO:0006352">
    <property type="term" value="P:DNA-templated transcription initiation"/>
    <property type="evidence" value="ECO:0007669"/>
    <property type="project" value="InterPro"/>
</dbReference>
<dbReference type="PANTHER" id="PTHR43133:SF60">
    <property type="entry name" value="RNA POLYMERASE SIGMA FACTOR SIGV"/>
    <property type="match status" value="1"/>
</dbReference>
<dbReference type="STRING" id="929713.NIASO_15255"/>
<dbReference type="AlphaFoldDB" id="W0F2W4"/>
<sequence length="178" mass="21167">MFNERNMVSLALKGDLRAFELLVKEYEQLVFYIVNRLVDNKTDTEDIAQEVFIKVYNNLEKFSFQSKLSTWVARIAYHTALNYIRDHKKQGRSEITEEVYFTTETPERLSEQKDILGYVHKLIEGMPVAYRSVVTLYHFNEMSYEEIRQITGMPEGTVKNYLFRARKILKEKLKSYLK</sequence>
<organism evidence="7 8">
    <name type="scientific">Niabella soli DSM 19437</name>
    <dbReference type="NCBI Taxonomy" id="929713"/>
    <lineage>
        <taxon>Bacteria</taxon>
        <taxon>Pseudomonadati</taxon>
        <taxon>Bacteroidota</taxon>
        <taxon>Chitinophagia</taxon>
        <taxon>Chitinophagales</taxon>
        <taxon>Chitinophagaceae</taxon>
        <taxon>Niabella</taxon>
    </lineage>
</organism>
<dbReference type="InterPro" id="IPR014284">
    <property type="entry name" value="RNA_pol_sigma-70_dom"/>
</dbReference>
<name>W0F2W4_9BACT</name>
<dbReference type="PANTHER" id="PTHR43133">
    <property type="entry name" value="RNA POLYMERASE ECF-TYPE SIGMA FACTO"/>
    <property type="match status" value="1"/>
</dbReference>
<dbReference type="SUPFAM" id="SSF88659">
    <property type="entry name" value="Sigma3 and sigma4 domains of RNA polymerase sigma factors"/>
    <property type="match status" value="1"/>
</dbReference>
<dbReference type="Pfam" id="PF08281">
    <property type="entry name" value="Sigma70_r4_2"/>
    <property type="match status" value="1"/>
</dbReference>
<feature type="domain" description="RNA polymerase sigma factor 70 region 4 type 2" evidence="6">
    <location>
        <begin position="118"/>
        <end position="168"/>
    </location>
</feature>
<dbReference type="InterPro" id="IPR013249">
    <property type="entry name" value="RNA_pol_sigma70_r4_t2"/>
</dbReference>
<feature type="domain" description="RNA polymerase sigma-70 region 2" evidence="5">
    <location>
        <begin position="22"/>
        <end position="89"/>
    </location>
</feature>
<dbReference type="Pfam" id="PF04542">
    <property type="entry name" value="Sigma70_r2"/>
    <property type="match status" value="1"/>
</dbReference>
<gene>
    <name evidence="7" type="ORF">NIASO_15255</name>
</gene>
<evidence type="ECO:0000256" key="3">
    <source>
        <dbReference type="ARBA" id="ARBA00023082"/>
    </source>
</evidence>
<proteinExistence type="inferred from homology"/>
<dbReference type="InterPro" id="IPR013324">
    <property type="entry name" value="RNA_pol_sigma_r3/r4-like"/>
</dbReference>
<evidence type="ECO:0000256" key="1">
    <source>
        <dbReference type="ARBA" id="ARBA00010641"/>
    </source>
</evidence>
<keyword evidence="2" id="KW-0805">Transcription regulation</keyword>
<evidence type="ECO:0000313" key="8">
    <source>
        <dbReference type="Proteomes" id="UP000003586"/>
    </source>
</evidence>
<keyword evidence="3" id="KW-0731">Sigma factor</keyword>
<dbReference type="RefSeq" id="WP_008586866.1">
    <property type="nucleotide sequence ID" value="NZ_CP007035.1"/>
</dbReference>
<dbReference type="InterPro" id="IPR036388">
    <property type="entry name" value="WH-like_DNA-bd_sf"/>
</dbReference>
<evidence type="ECO:0000259" key="5">
    <source>
        <dbReference type="Pfam" id="PF04542"/>
    </source>
</evidence>
<dbReference type="HOGENOM" id="CLU_047691_3_0_10"/>
<reference evidence="7 8" key="1">
    <citation type="submission" date="2013-12" db="EMBL/GenBank/DDBJ databases">
        <authorList>
            <consortium name="DOE Joint Genome Institute"/>
            <person name="Eisen J."/>
            <person name="Huntemann M."/>
            <person name="Han J."/>
            <person name="Chen A."/>
            <person name="Kyrpides N."/>
            <person name="Mavromatis K."/>
            <person name="Markowitz V."/>
            <person name="Palaniappan K."/>
            <person name="Ivanova N."/>
            <person name="Schaumberg A."/>
            <person name="Pati A."/>
            <person name="Liolios K."/>
            <person name="Nordberg H.P."/>
            <person name="Cantor M.N."/>
            <person name="Hua S.X."/>
            <person name="Woyke T."/>
        </authorList>
    </citation>
    <scope>NUCLEOTIDE SEQUENCE [LARGE SCALE GENOMIC DNA]</scope>
    <source>
        <strain evidence="8">DSM 19437</strain>
    </source>
</reference>
<evidence type="ECO:0000313" key="7">
    <source>
        <dbReference type="EMBL" id="AHF16138.1"/>
    </source>
</evidence>
<dbReference type="EMBL" id="CP007035">
    <property type="protein sequence ID" value="AHF16138.1"/>
    <property type="molecule type" value="Genomic_DNA"/>
</dbReference>
<dbReference type="SUPFAM" id="SSF88946">
    <property type="entry name" value="Sigma2 domain of RNA polymerase sigma factors"/>
    <property type="match status" value="1"/>
</dbReference>
<comment type="similarity">
    <text evidence="1">Belongs to the sigma-70 factor family. ECF subfamily.</text>
</comment>
<dbReference type="CDD" id="cd06171">
    <property type="entry name" value="Sigma70_r4"/>
    <property type="match status" value="1"/>
</dbReference>
<dbReference type="Gene3D" id="1.10.10.10">
    <property type="entry name" value="Winged helix-like DNA-binding domain superfamily/Winged helix DNA-binding domain"/>
    <property type="match status" value="1"/>
</dbReference>
<dbReference type="KEGG" id="nso:NIASO_15255"/>
<dbReference type="InterPro" id="IPR007627">
    <property type="entry name" value="RNA_pol_sigma70_r2"/>
</dbReference>
<evidence type="ECO:0000259" key="6">
    <source>
        <dbReference type="Pfam" id="PF08281"/>
    </source>
</evidence>
<keyword evidence="4" id="KW-0804">Transcription</keyword>